<dbReference type="PANTHER" id="PTHR22550:SF14">
    <property type="entry name" value="VWFA DOMAIN-CONTAINING PROTEIN"/>
    <property type="match status" value="1"/>
</dbReference>
<evidence type="ECO:0000259" key="3">
    <source>
        <dbReference type="PROSITE" id="PS50234"/>
    </source>
</evidence>
<dbReference type="InterPro" id="IPR019734">
    <property type="entry name" value="TPR_rpt"/>
</dbReference>
<dbReference type="Gene3D" id="1.25.40.10">
    <property type="entry name" value="Tetratricopeptide repeat domain"/>
    <property type="match status" value="1"/>
</dbReference>
<dbReference type="Proteomes" id="UP000434870">
    <property type="component" value="Unassembled WGS sequence"/>
</dbReference>
<evidence type="ECO:0000313" key="5">
    <source>
        <dbReference type="Proteomes" id="UP000434870"/>
    </source>
</evidence>
<dbReference type="Pfam" id="PF13519">
    <property type="entry name" value="VWA_2"/>
    <property type="match status" value="1"/>
</dbReference>
<keyword evidence="2" id="KW-0472">Membrane</keyword>
<dbReference type="PROSITE" id="PS50234">
    <property type="entry name" value="VWFA"/>
    <property type="match status" value="1"/>
</dbReference>
<dbReference type="EMBL" id="WBVP01000003">
    <property type="protein sequence ID" value="KAB2825943.1"/>
    <property type="molecule type" value="Genomic_DNA"/>
</dbReference>
<evidence type="ECO:0000256" key="1">
    <source>
        <dbReference type="PROSITE-ProRule" id="PRU00339"/>
    </source>
</evidence>
<organism evidence="4 5">
    <name type="scientific">Aliivibrio finisterrensis</name>
    <dbReference type="NCBI Taxonomy" id="511998"/>
    <lineage>
        <taxon>Bacteria</taxon>
        <taxon>Pseudomonadati</taxon>
        <taxon>Pseudomonadota</taxon>
        <taxon>Gammaproteobacteria</taxon>
        <taxon>Vibrionales</taxon>
        <taxon>Vibrionaceae</taxon>
        <taxon>Aliivibrio</taxon>
    </lineage>
</organism>
<dbReference type="RefSeq" id="WP_151654085.1">
    <property type="nucleotide sequence ID" value="NZ_WBVP01000003.1"/>
</dbReference>
<keyword evidence="2" id="KW-0812">Transmembrane</keyword>
<dbReference type="InterPro" id="IPR002035">
    <property type="entry name" value="VWF_A"/>
</dbReference>
<feature type="repeat" description="TPR" evidence="1">
    <location>
        <begin position="386"/>
        <end position="419"/>
    </location>
</feature>
<reference evidence="4 5" key="1">
    <citation type="submission" date="2019-09" db="EMBL/GenBank/DDBJ databases">
        <title>Genome of Aliivibrio finisterrensis LMG 23869 (type strain).</title>
        <authorList>
            <person name="Bowman J.P."/>
        </authorList>
    </citation>
    <scope>NUCLEOTIDE SEQUENCE [LARGE SCALE GENOMIC DNA]</scope>
    <source>
        <strain evidence="4 5">LMG 23869</strain>
    </source>
</reference>
<proteinExistence type="predicted"/>
<dbReference type="InterPro" id="IPR011990">
    <property type="entry name" value="TPR-like_helical_dom_sf"/>
</dbReference>
<dbReference type="InterPro" id="IPR050768">
    <property type="entry name" value="UPF0353/GerABKA_families"/>
</dbReference>
<evidence type="ECO:0000256" key="2">
    <source>
        <dbReference type="SAM" id="Phobius"/>
    </source>
</evidence>
<dbReference type="SUPFAM" id="SSF53300">
    <property type="entry name" value="vWA-like"/>
    <property type="match status" value="1"/>
</dbReference>
<dbReference type="InterPro" id="IPR036465">
    <property type="entry name" value="vWFA_dom_sf"/>
</dbReference>
<accession>A0A6N6RW28</accession>
<name>A0A6N6RW28_9GAMM</name>
<evidence type="ECO:0000313" key="4">
    <source>
        <dbReference type="EMBL" id="KAB2825943.1"/>
    </source>
</evidence>
<sequence length="528" mass="60010">MAEFHFIRPWLLLLAIPLGILVYALKRKADNNKQLPIASHLLPFLNTGESQTRWFSPQNLLPLFLGLLIMIVAGPTWQPEPDAHAKNQSPILFVVDLSRSMSESDIAPSRLENAKLKLSDLLEYKSDGIIGAYVYAGSAHMLIPPTEDREVLELYLSSLSTNLVPRQGKNLPAVLDQIAQQHTESRIPASIVVVTDSLDNSAVQAIENYERTYSDQMIIWKFGYNETVDSPSGVRLIQNTPDNSDVQSITHWIDSFSYFDPLDEDIQWQEAGFFLVFPALLLSLLWFRRGWSIRWAPSVLVGVVALSAFQPSPALAKASTDLATCDSLSMRLFLTPDQQGQWFYNQGNYACAAQAFIDPDWKIESLMRNQQWEWALTMLNNQPDSIEKRFKVALSYLHIDRFRSSERWFEQVLELEPQHPQALHNLALLQEIFDLMADRAQGQGTAGEDMTADVISTLEEDMGIEEPEDKIEVINSADLMAEEHLTKIWLEQVKSNPEVFLRNKFSIQLQQMAEPELHSEHSSQEVKQ</sequence>
<keyword evidence="1" id="KW-0802">TPR repeat</keyword>
<comment type="caution">
    <text evidence="4">The sequence shown here is derived from an EMBL/GenBank/DDBJ whole genome shotgun (WGS) entry which is preliminary data.</text>
</comment>
<dbReference type="PROSITE" id="PS50005">
    <property type="entry name" value="TPR"/>
    <property type="match status" value="1"/>
</dbReference>
<feature type="transmembrane region" description="Helical" evidence="2">
    <location>
        <begin position="6"/>
        <end position="25"/>
    </location>
</feature>
<gene>
    <name evidence="4" type="ORF">F8B77_04480</name>
</gene>
<keyword evidence="2" id="KW-1133">Transmembrane helix</keyword>
<dbReference type="PANTHER" id="PTHR22550">
    <property type="entry name" value="SPORE GERMINATION PROTEIN"/>
    <property type="match status" value="1"/>
</dbReference>
<protein>
    <submittedName>
        <fullName evidence="4">VWA domain-containing protein</fullName>
    </submittedName>
</protein>
<dbReference type="Gene3D" id="3.40.50.410">
    <property type="entry name" value="von Willebrand factor, type A domain"/>
    <property type="match status" value="1"/>
</dbReference>
<dbReference type="AlphaFoldDB" id="A0A6N6RW28"/>
<feature type="transmembrane region" description="Helical" evidence="2">
    <location>
        <begin position="60"/>
        <end position="77"/>
    </location>
</feature>
<feature type="domain" description="VWFA" evidence="3">
    <location>
        <begin position="90"/>
        <end position="266"/>
    </location>
</feature>
<dbReference type="SUPFAM" id="SSF48452">
    <property type="entry name" value="TPR-like"/>
    <property type="match status" value="1"/>
</dbReference>